<dbReference type="Gene3D" id="3.10.350.10">
    <property type="entry name" value="LysM domain"/>
    <property type="match status" value="2"/>
</dbReference>
<protein>
    <submittedName>
        <fullName evidence="3">LysM peptidoglycan-binding domain-containing protein</fullName>
    </submittedName>
</protein>
<name>A0A8J6NW72_9GAMM</name>
<dbReference type="Pfam" id="PF01551">
    <property type="entry name" value="Peptidase_M23"/>
    <property type="match status" value="1"/>
</dbReference>
<dbReference type="EMBL" id="JACNFK010000019">
    <property type="protein sequence ID" value="MBC8519236.1"/>
    <property type="molecule type" value="Genomic_DNA"/>
</dbReference>
<evidence type="ECO:0000256" key="1">
    <source>
        <dbReference type="SAM" id="MobiDB-lite"/>
    </source>
</evidence>
<dbReference type="AlphaFoldDB" id="A0A8J6NW72"/>
<dbReference type="PROSITE" id="PS51257">
    <property type="entry name" value="PROKAR_LIPOPROTEIN"/>
    <property type="match status" value="1"/>
</dbReference>
<dbReference type="SUPFAM" id="SSF51261">
    <property type="entry name" value="Duplicated hybrid motif"/>
    <property type="match status" value="1"/>
</dbReference>
<dbReference type="InterPro" id="IPR011055">
    <property type="entry name" value="Dup_hybrid_motif"/>
</dbReference>
<dbReference type="SMART" id="SM00257">
    <property type="entry name" value="LysM"/>
    <property type="match status" value="2"/>
</dbReference>
<proteinExistence type="predicted"/>
<sequence length="305" mass="33356">MRQIVAIIPLFVVVSLLVGCSSSRPSLSPVSNQTHLIGEIQESYTVRTGDSLYMIAMEFDLDYLDLARWNGISSPYRIHKGQKLRLHPNSSQSSKPQPVTGDYYIVRPGDTLSVIAERLNIKMANLARWNSLKSPYQIHVGQKLRLRSALSAGQITGVKPKPISKSSKRITAVSRSSAATSMGRPSSGKIIKRYSKERGVTGVEFGGREGDPIVAAGDGKVVYSGTGLVRYGKLLIIKHDNNLLTAYAHNSQLQVREGDVVKIGQQIAAMGKSGTDRVKLHFEVRKNGKPVDPMRYLAKLSGSGR</sequence>
<comment type="caution">
    <text evidence="3">The sequence shown here is derived from an EMBL/GenBank/DDBJ whole genome shotgun (WGS) entry which is preliminary data.</text>
</comment>
<feature type="domain" description="LysM" evidence="2">
    <location>
        <begin position="42"/>
        <end position="86"/>
    </location>
</feature>
<gene>
    <name evidence="3" type="ORF">H8D24_02355</name>
</gene>
<dbReference type="CDD" id="cd12797">
    <property type="entry name" value="M23_peptidase"/>
    <property type="match status" value="1"/>
</dbReference>
<feature type="region of interest" description="Disordered" evidence="1">
    <location>
        <begin position="160"/>
        <end position="187"/>
    </location>
</feature>
<evidence type="ECO:0000313" key="3">
    <source>
        <dbReference type="EMBL" id="MBC8519236.1"/>
    </source>
</evidence>
<dbReference type="InterPro" id="IPR036779">
    <property type="entry name" value="LysM_dom_sf"/>
</dbReference>
<dbReference type="InterPro" id="IPR016047">
    <property type="entry name" value="M23ase_b-sheet_dom"/>
</dbReference>
<dbReference type="GO" id="GO:0004222">
    <property type="term" value="F:metalloendopeptidase activity"/>
    <property type="evidence" value="ECO:0007669"/>
    <property type="project" value="TreeGrafter"/>
</dbReference>
<dbReference type="Pfam" id="PF01476">
    <property type="entry name" value="LysM"/>
    <property type="match status" value="2"/>
</dbReference>
<dbReference type="SUPFAM" id="SSF54106">
    <property type="entry name" value="LysM domain"/>
    <property type="match status" value="1"/>
</dbReference>
<dbReference type="Proteomes" id="UP000654401">
    <property type="component" value="Unassembled WGS sequence"/>
</dbReference>
<evidence type="ECO:0000259" key="2">
    <source>
        <dbReference type="PROSITE" id="PS51782"/>
    </source>
</evidence>
<organism evidence="3 4">
    <name type="scientific">Candidatus Thiopontia autotrophica</name>
    <dbReference type="NCBI Taxonomy" id="2841688"/>
    <lineage>
        <taxon>Bacteria</taxon>
        <taxon>Pseudomonadati</taxon>
        <taxon>Pseudomonadota</taxon>
        <taxon>Gammaproteobacteria</taxon>
        <taxon>Candidatus Thiopontia</taxon>
    </lineage>
</organism>
<evidence type="ECO:0000313" key="4">
    <source>
        <dbReference type="Proteomes" id="UP000654401"/>
    </source>
</evidence>
<feature type="domain" description="LysM" evidence="2">
    <location>
        <begin position="102"/>
        <end position="146"/>
    </location>
</feature>
<dbReference type="PROSITE" id="PS51782">
    <property type="entry name" value="LYSM"/>
    <property type="match status" value="2"/>
</dbReference>
<accession>A0A8J6NW72</accession>
<feature type="compositionally biased region" description="Polar residues" evidence="1">
    <location>
        <begin position="173"/>
        <end position="184"/>
    </location>
</feature>
<dbReference type="CDD" id="cd00118">
    <property type="entry name" value="LysM"/>
    <property type="match status" value="2"/>
</dbReference>
<dbReference type="PANTHER" id="PTHR21666:SF270">
    <property type="entry name" value="MUREIN HYDROLASE ACTIVATOR ENVC"/>
    <property type="match status" value="1"/>
</dbReference>
<dbReference type="PANTHER" id="PTHR21666">
    <property type="entry name" value="PEPTIDASE-RELATED"/>
    <property type="match status" value="1"/>
</dbReference>
<dbReference type="InterPro" id="IPR050570">
    <property type="entry name" value="Cell_wall_metabolism_enzyme"/>
</dbReference>
<reference evidence="3 4" key="1">
    <citation type="submission" date="2020-08" db="EMBL/GenBank/DDBJ databases">
        <title>Bridging the membrane lipid divide: bacteria of the FCB group superphylum have the potential to synthesize archaeal ether lipids.</title>
        <authorList>
            <person name="Villanueva L."/>
            <person name="Von Meijenfeldt F.A.B."/>
            <person name="Westbye A.B."/>
            <person name="Yadav S."/>
            <person name="Hopmans E.C."/>
            <person name="Dutilh B.E."/>
            <person name="Sinninghe Damste J.S."/>
        </authorList>
    </citation>
    <scope>NUCLEOTIDE SEQUENCE [LARGE SCALE GENOMIC DNA]</scope>
    <source>
        <strain evidence="3">NIOZ-UU100</strain>
    </source>
</reference>
<dbReference type="InterPro" id="IPR018392">
    <property type="entry name" value="LysM"/>
</dbReference>
<dbReference type="Gene3D" id="2.70.70.10">
    <property type="entry name" value="Glucose Permease (Domain IIA)"/>
    <property type="match status" value="1"/>
</dbReference>